<dbReference type="EMBL" id="AP023367">
    <property type="protein sequence ID" value="BCJ92451.1"/>
    <property type="molecule type" value="Genomic_DNA"/>
</dbReference>
<evidence type="ECO:0000313" key="1">
    <source>
        <dbReference type="EMBL" id="BCJ92451.1"/>
    </source>
</evidence>
<dbReference type="SUPFAM" id="SSF88946">
    <property type="entry name" value="Sigma2 domain of RNA polymerase sigma factors"/>
    <property type="match status" value="1"/>
</dbReference>
<dbReference type="PROSITE" id="PS00715">
    <property type="entry name" value="SIGMA70_1"/>
    <property type="match status" value="1"/>
</dbReference>
<dbReference type="GO" id="GO:0003700">
    <property type="term" value="F:DNA-binding transcription factor activity"/>
    <property type="evidence" value="ECO:0007669"/>
    <property type="project" value="InterPro"/>
</dbReference>
<dbReference type="Pfam" id="PF04542">
    <property type="entry name" value="Sigma70_r2"/>
    <property type="match status" value="1"/>
</dbReference>
<dbReference type="PANTHER" id="PTHR30603">
    <property type="entry name" value="RNA POLYMERASE SIGMA FACTOR RPO"/>
    <property type="match status" value="1"/>
</dbReference>
<name>A0A6S6QZL2_9FIRM</name>
<dbReference type="InterPro" id="IPR036388">
    <property type="entry name" value="WH-like_DNA-bd_sf"/>
</dbReference>
<evidence type="ECO:0000313" key="2">
    <source>
        <dbReference type="Proteomes" id="UP000515561"/>
    </source>
</evidence>
<dbReference type="InterPro" id="IPR000943">
    <property type="entry name" value="RNA_pol_sigma70"/>
</dbReference>
<dbReference type="InterPro" id="IPR013325">
    <property type="entry name" value="RNA_pol_sigma_r2"/>
</dbReference>
<dbReference type="Gene3D" id="1.10.601.10">
    <property type="entry name" value="RNA Polymerase Primary Sigma Factor"/>
    <property type="match status" value="1"/>
</dbReference>
<proteinExistence type="predicted"/>
<keyword evidence="2" id="KW-1185">Reference proteome</keyword>
<dbReference type="AlphaFoldDB" id="A0A6S6QZL2"/>
<dbReference type="SUPFAM" id="SSF88659">
    <property type="entry name" value="Sigma3 and sigma4 domains of RNA polymerase sigma factors"/>
    <property type="match status" value="1"/>
</dbReference>
<dbReference type="GO" id="GO:0006352">
    <property type="term" value="P:DNA-templated transcription initiation"/>
    <property type="evidence" value="ECO:0007669"/>
    <property type="project" value="InterPro"/>
</dbReference>
<reference evidence="1 2" key="1">
    <citation type="journal article" date="2016" name="Int. J. Syst. Evol. Microbiol.">
        <title>Descriptions of Anaerotaenia torta gen. nov., sp. nov. and Anaerocolumna cellulosilytica gen. nov., sp. nov. isolated from a methanogenic reactor of cattle waste.</title>
        <authorList>
            <person name="Uek A."/>
            <person name="Ohtaki Y."/>
            <person name="Kaku N."/>
            <person name="Ueki K."/>
        </authorList>
    </citation>
    <scope>NUCLEOTIDE SEQUENCE [LARGE SCALE GENOMIC DNA]</scope>
    <source>
        <strain evidence="1 2">SN021</strain>
    </source>
</reference>
<dbReference type="Proteomes" id="UP000515561">
    <property type="component" value="Chromosome"/>
</dbReference>
<accession>A0A6S6QZL2</accession>
<sequence length="281" mass="32325">MENKEKFQEMLTDILEVARVQSNQLGMNEIKSLFGDMNLSEAQYEHIFAYLAAHHIQIKGYVSNITEYAEAVQKQELEEEEAMKESATDETSKKQSSKDSAYLQMYLEDLEAISAAEEGEEDCLADRIRRGDARAKNRLIEINLRRVVDIALTYENQGITLEDLIQEGNVGLMSALEVLNELTQKGQEKEFIEAYIKNFMELSIEEQRESNSFESNILQRISYIRNASKELEEELLREPTLHELAQYTKLREEEVIDILNMSADGVKTEHSHGSKERGHSH</sequence>
<dbReference type="InterPro" id="IPR050239">
    <property type="entry name" value="Sigma-70_RNA_pol_init_factors"/>
</dbReference>
<dbReference type="Gene3D" id="1.10.10.10">
    <property type="entry name" value="Winged helix-like DNA-binding domain superfamily/Winged helix DNA-binding domain"/>
    <property type="match status" value="1"/>
</dbReference>
<organism evidence="1 2">
    <name type="scientific">Anaerocolumna cellulosilytica</name>
    <dbReference type="NCBI Taxonomy" id="433286"/>
    <lineage>
        <taxon>Bacteria</taxon>
        <taxon>Bacillati</taxon>
        <taxon>Bacillota</taxon>
        <taxon>Clostridia</taxon>
        <taxon>Lachnospirales</taxon>
        <taxon>Lachnospiraceae</taxon>
        <taxon>Anaerocolumna</taxon>
    </lineage>
</organism>
<dbReference type="InterPro" id="IPR013324">
    <property type="entry name" value="RNA_pol_sigma_r3/r4-like"/>
</dbReference>
<dbReference type="InterPro" id="IPR007624">
    <property type="entry name" value="RNA_pol_sigma70_r3"/>
</dbReference>
<dbReference type="PANTHER" id="PTHR30603:SF47">
    <property type="entry name" value="RNA POLYMERASE SIGMA FACTOR SIGD, CHLOROPLASTIC"/>
    <property type="match status" value="1"/>
</dbReference>
<dbReference type="RefSeq" id="WP_184093127.1">
    <property type="nucleotide sequence ID" value="NZ_AP023367.1"/>
</dbReference>
<gene>
    <name evidence="1" type="ORF">acsn021_00200</name>
</gene>
<dbReference type="KEGG" id="acel:acsn021_00200"/>
<dbReference type="InterPro" id="IPR007627">
    <property type="entry name" value="RNA_pol_sigma70_r2"/>
</dbReference>
<protein>
    <submittedName>
        <fullName evidence="1">Uncharacterized protein</fullName>
    </submittedName>
</protein>
<dbReference type="Pfam" id="PF04539">
    <property type="entry name" value="Sigma70_r3"/>
    <property type="match status" value="1"/>
</dbReference>